<keyword evidence="1" id="KW-0547">Nucleotide-binding</keyword>
<dbReference type="GO" id="GO:0006310">
    <property type="term" value="P:DNA recombination"/>
    <property type="evidence" value="ECO:0007669"/>
    <property type="project" value="UniProtKB-KW"/>
</dbReference>
<dbReference type="PANTHER" id="PTHR10492:SF57">
    <property type="entry name" value="ATP-DEPENDENT DNA HELICASE"/>
    <property type="match status" value="1"/>
</dbReference>
<dbReference type="PANTHER" id="PTHR10492">
    <property type="match status" value="1"/>
</dbReference>
<keyword evidence="1" id="KW-0067">ATP-binding</keyword>
<sequence>MEWNFSCNFGRWQNSSFKLPVPILDNSSCAVRHNTRQFLKVVKIIVWDECTMTPHHALSAVDRLFRDLMGLDVQFGVHENRTAISETCLKNSSLWNSFKPFSFIRNMRIEPYEQDFASWLLHLDKGTLKNDCPLGEYIVEILEKCVVRESIVEEIFGSSVFDT</sequence>
<dbReference type="GO" id="GO:0000723">
    <property type="term" value="P:telomere maintenance"/>
    <property type="evidence" value="ECO:0007669"/>
    <property type="project" value="InterPro"/>
</dbReference>
<dbReference type="Proteomes" id="UP000886998">
    <property type="component" value="Unassembled WGS sequence"/>
</dbReference>
<dbReference type="OrthoDB" id="272985at2759"/>
<proteinExistence type="inferred from homology"/>
<dbReference type="EMBL" id="BMAV01000357">
    <property type="protein sequence ID" value="GFY37563.1"/>
    <property type="molecule type" value="Genomic_DNA"/>
</dbReference>
<reference evidence="3" key="1">
    <citation type="submission" date="2020-08" db="EMBL/GenBank/DDBJ databases">
        <title>Multicomponent nature underlies the extraordinary mechanical properties of spider dragline silk.</title>
        <authorList>
            <person name="Kono N."/>
            <person name="Nakamura H."/>
            <person name="Mori M."/>
            <person name="Yoshida Y."/>
            <person name="Ohtoshi R."/>
            <person name="Malay A.D."/>
            <person name="Moran D.A.P."/>
            <person name="Tomita M."/>
            <person name="Numata K."/>
            <person name="Arakawa K."/>
        </authorList>
    </citation>
    <scope>NUCLEOTIDE SEQUENCE</scope>
</reference>
<comment type="catalytic activity">
    <reaction evidence="1">
        <text>ATP + H2O = ADP + phosphate + H(+)</text>
        <dbReference type="Rhea" id="RHEA:13065"/>
        <dbReference type="ChEBI" id="CHEBI:15377"/>
        <dbReference type="ChEBI" id="CHEBI:15378"/>
        <dbReference type="ChEBI" id="CHEBI:30616"/>
        <dbReference type="ChEBI" id="CHEBI:43474"/>
        <dbReference type="ChEBI" id="CHEBI:456216"/>
        <dbReference type="EC" id="5.6.2.3"/>
    </reaction>
</comment>
<keyword evidence="1" id="KW-0227">DNA damage</keyword>
<dbReference type="Pfam" id="PF05970">
    <property type="entry name" value="PIF1"/>
    <property type="match status" value="1"/>
</dbReference>
<comment type="similarity">
    <text evidence="1">Belongs to the helicase family.</text>
</comment>
<keyword evidence="1" id="KW-0233">DNA recombination</keyword>
<evidence type="ECO:0000259" key="2">
    <source>
        <dbReference type="Pfam" id="PF05970"/>
    </source>
</evidence>
<dbReference type="GO" id="GO:0043139">
    <property type="term" value="F:5'-3' DNA helicase activity"/>
    <property type="evidence" value="ECO:0007669"/>
    <property type="project" value="UniProtKB-EC"/>
</dbReference>
<feature type="domain" description="DNA helicase Pif1-like DEAD-box helicase" evidence="2">
    <location>
        <begin position="8"/>
        <end position="76"/>
    </location>
</feature>
<accession>A0A8X7BNH4</accession>
<dbReference type="InterPro" id="IPR010285">
    <property type="entry name" value="DNA_helicase_pif1-like_DEAD"/>
</dbReference>
<dbReference type="AlphaFoldDB" id="A0A8X7BNH4"/>
<evidence type="ECO:0000313" key="4">
    <source>
        <dbReference type="Proteomes" id="UP000886998"/>
    </source>
</evidence>
<dbReference type="EC" id="5.6.2.3" evidence="1"/>
<keyword evidence="1" id="KW-0378">Hydrolase</keyword>
<dbReference type="GO" id="GO:0016787">
    <property type="term" value="F:hydrolase activity"/>
    <property type="evidence" value="ECO:0007669"/>
    <property type="project" value="UniProtKB-KW"/>
</dbReference>
<keyword evidence="4" id="KW-1185">Reference proteome</keyword>
<evidence type="ECO:0000313" key="3">
    <source>
        <dbReference type="EMBL" id="GFY37563.1"/>
    </source>
</evidence>
<keyword evidence="1" id="KW-0234">DNA repair</keyword>
<dbReference type="GO" id="GO:0005524">
    <property type="term" value="F:ATP binding"/>
    <property type="evidence" value="ECO:0007669"/>
    <property type="project" value="UniProtKB-KW"/>
</dbReference>
<comment type="cofactor">
    <cofactor evidence="1">
        <name>Mg(2+)</name>
        <dbReference type="ChEBI" id="CHEBI:18420"/>
    </cofactor>
</comment>
<comment type="caution">
    <text evidence="3">The sequence shown here is derived from an EMBL/GenBank/DDBJ whole genome shotgun (WGS) entry which is preliminary data.</text>
</comment>
<organism evidence="3 4">
    <name type="scientific">Trichonephila inaurata madagascariensis</name>
    <dbReference type="NCBI Taxonomy" id="2747483"/>
    <lineage>
        <taxon>Eukaryota</taxon>
        <taxon>Metazoa</taxon>
        <taxon>Ecdysozoa</taxon>
        <taxon>Arthropoda</taxon>
        <taxon>Chelicerata</taxon>
        <taxon>Arachnida</taxon>
        <taxon>Araneae</taxon>
        <taxon>Araneomorphae</taxon>
        <taxon>Entelegynae</taxon>
        <taxon>Araneoidea</taxon>
        <taxon>Nephilidae</taxon>
        <taxon>Trichonephila</taxon>
        <taxon>Trichonephila inaurata</taxon>
    </lineage>
</organism>
<dbReference type="GO" id="GO:0006281">
    <property type="term" value="P:DNA repair"/>
    <property type="evidence" value="ECO:0007669"/>
    <property type="project" value="UniProtKB-KW"/>
</dbReference>
<protein>
    <recommendedName>
        <fullName evidence="1">ATP-dependent DNA helicase</fullName>
        <ecNumber evidence="1">5.6.2.3</ecNumber>
    </recommendedName>
</protein>
<evidence type="ECO:0000256" key="1">
    <source>
        <dbReference type="RuleBase" id="RU363044"/>
    </source>
</evidence>
<name>A0A8X7BNH4_9ARAC</name>
<keyword evidence="1 3" id="KW-0347">Helicase</keyword>
<gene>
    <name evidence="3" type="primary">AVEN_114107_1</name>
    <name evidence="3" type="ORF">TNIN_28691</name>
</gene>